<dbReference type="Gene3D" id="3.30.70.60">
    <property type="match status" value="1"/>
</dbReference>
<evidence type="ECO:0008006" key="3">
    <source>
        <dbReference type="Google" id="ProtNLM"/>
    </source>
</evidence>
<accession>A0A239E5T3</accession>
<dbReference type="RefSeq" id="WP_089374046.1">
    <property type="nucleotide sequence ID" value="NZ_BMEP01000004.1"/>
</dbReference>
<organism evidence="1 2">
    <name type="scientific">Dokdonia pacifica</name>
    <dbReference type="NCBI Taxonomy" id="1627892"/>
    <lineage>
        <taxon>Bacteria</taxon>
        <taxon>Pseudomonadati</taxon>
        <taxon>Bacteroidota</taxon>
        <taxon>Flavobacteriia</taxon>
        <taxon>Flavobacteriales</taxon>
        <taxon>Flavobacteriaceae</taxon>
        <taxon>Dokdonia</taxon>
    </lineage>
</organism>
<dbReference type="AlphaFoldDB" id="A0A239E5T3"/>
<dbReference type="OrthoDB" id="1343945at2"/>
<protein>
    <recommendedName>
        <fullName evidence="3">Type IV pilus assembly protein PilO</fullName>
    </recommendedName>
</protein>
<name>A0A239E5T3_9FLAO</name>
<evidence type="ECO:0000313" key="1">
    <source>
        <dbReference type="EMBL" id="SNS39801.1"/>
    </source>
</evidence>
<proteinExistence type="predicted"/>
<dbReference type="InterPro" id="IPR014717">
    <property type="entry name" value="Transl_elong_EF1B/ribsomal_bS6"/>
</dbReference>
<evidence type="ECO:0000313" key="2">
    <source>
        <dbReference type="Proteomes" id="UP000198379"/>
    </source>
</evidence>
<reference evidence="1 2" key="1">
    <citation type="submission" date="2017-06" db="EMBL/GenBank/DDBJ databases">
        <authorList>
            <person name="Kim H.J."/>
            <person name="Triplett B.A."/>
        </authorList>
    </citation>
    <scope>NUCLEOTIDE SEQUENCE [LARGE SCALE GENOMIC DNA]</scope>
    <source>
        <strain evidence="1 2">DSM 25597</strain>
    </source>
</reference>
<gene>
    <name evidence="1" type="ORF">SAMN06265376_11410</name>
</gene>
<dbReference type="EMBL" id="FZNY01000014">
    <property type="protein sequence ID" value="SNS39801.1"/>
    <property type="molecule type" value="Genomic_DNA"/>
</dbReference>
<sequence>MTIKQKNTTLLISFFGVLILGYFLSISETLSLKKNYDNLKQQEQLYANIPKRLQVLAQKERHYDSLLKHYQITETSLQNNLLKTIDRYAIDHNIKIVSFDEPHSVFEKGKQTNSYAFRVSGDFNSILGLAYQLEQRSKFGMVKSLEFEKIKSFRTGKITLEGQFILQLVQ</sequence>
<dbReference type="Proteomes" id="UP000198379">
    <property type="component" value="Unassembled WGS sequence"/>
</dbReference>
<keyword evidence="2" id="KW-1185">Reference proteome</keyword>